<evidence type="ECO:0000313" key="1">
    <source>
        <dbReference type="EMBL" id="KAF9620784.1"/>
    </source>
</evidence>
<dbReference type="SUPFAM" id="SSF63411">
    <property type="entry name" value="LuxS/MPP-like metallohydrolase"/>
    <property type="match status" value="1"/>
</dbReference>
<accession>A0A835MBD2</accession>
<keyword evidence="2" id="KW-1185">Reference proteome</keyword>
<dbReference type="AlphaFoldDB" id="A0A835MBD2"/>
<sequence>MESIHSILDKDVLDDKSFEKYKNGLIANKLEKDPSLSYETDHLWGQIVDKSNLPSVNFFGPILSFRMCTEVFQFDVSSSANPGVIVLATPAVNVSTKNASGFVYLSKRNRRISS</sequence>
<proteinExistence type="predicted"/>
<evidence type="ECO:0000313" key="2">
    <source>
        <dbReference type="Proteomes" id="UP000631114"/>
    </source>
</evidence>
<dbReference type="OrthoDB" id="295274at2759"/>
<dbReference type="InterPro" id="IPR011249">
    <property type="entry name" value="Metalloenz_LuxS/M16"/>
</dbReference>
<dbReference type="GO" id="GO:0046872">
    <property type="term" value="F:metal ion binding"/>
    <property type="evidence" value="ECO:0007669"/>
    <property type="project" value="InterPro"/>
</dbReference>
<comment type="caution">
    <text evidence="1">The sequence shown here is derived from an EMBL/GenBank/DDBJ whole genome shotgun (WGS) entry which is preliminary data.</text>
</comment>
<dbReference type="Proteomes" id="UP000631114">
    <property type="component" value="Unassembled WGS sequence"/>
</dbReference>
<dbReference type="EMBL" id="JADFTS010000002">
    <property type="protein sequence ID" value="KAF9620784.1"/>
    <property type="molecule type" value="Genomic_DNA"/>
</dbReference>
<protein>
    <submittedName>
        <fullName evidence="1">Uncharacterized protein</fullName>
    </submittedName>
</protein>
<gene>
    <name evidence="1" type="ORF">IFM89_014619</name>
</gene>
<name>A0A835MBD2_9MAGN</name>
<dbReference type="Gene3D" id="3.30.830.10">
    <property type="entry name" value="Metalloenzyme, LuxS/M16 peptidase-like"/>
    <property type="match status" value="1"/>
</dbReference>
<reference evidence="1 2" key="1">
    <citation type="submission" date="2020-10" db="EMBL/GenBank/DDBJ databases">
        <title>The Coptis chinensis genome and diversification of protoberbering-type alkaloids.</title>
        <authorList>
            <person name="Wang B."/>
            <person name="Shu S."/>
            <person name="Song C."/>
            <person name="Liu Y."/>
        </authorList>
    </citation>
    <scope>NUCLEOTIDE SEQUENCE [LARGE SCALE GENOMIC DNA]</scope>
    <source>
        <strain evidence="1">HL-2020</strain>
        <tissue evidence="1">Leaf</tissue>
    </source>
</reference>
<organism evidence="1 2">
    <name type="scientific">Coptis chinensis</name>
    <dbReference type="NCBI Taxonomy" id="261450"/>
    <lineage>
        <taxon>Eukaryota</taxon>
        <taxon>Viridiplantae</taxon>
        <taxon>Streptophyta</taxon>
        <taxon>Embryophyta</taxon>
        <taxon>Tracheophyta</taxon>
        <taxon>Spermatophyta</taxon>
        <taxon>Magnoliopsida</taxon>
        <taxon>Ranunculales</taxon>
        <taxon>Ranunculaceae</taxon>
        <taxon>Coptidoideae</taxon>
        <taxon>Coptis</taxon>
    </lineage>
</organism>